<dbReference type="SMART" id="SM00448">
    <property type="entry name" value="REC"/>
    <property type="match status" value="1"/>
</dbReference>
<reference evidence="4 5" key="1">
    <citation type="submission" date="2015-02" db="EMBL/GenBank/DDBJ databases">
        <title>Single-cell genomics of uncultivated deep-branching MTB reveals a conserved set of magnetosome genes.</title>
        <authorList>
            <person name="Kolinko S."/>
            <person name="Richter M."/>
            <person name="Glockner F.O."/>
            <person name="Brachmann A."/>
            <person name="Schuler D."/>
        </authorList>
    </citation>
    <scope>NUCLEOTIDE SEQUENCE [LARGE SCALE GENOMIC DNA]</scope>
    <source>
        <strain evidence="4">TM-1</strain>
    </source>
</reference>
<dbReference type="PANTHER" id="PTHR44591">
    <property type="entry name" value="STRESS RESPONSE REGULATOR PROTEIN 1"/>
    <property type="match status" value="1"/>
</dbReference>
<evidence type="ECO:0000259" key="3">
    <source>
        <dbReference type="PROSITE" id="PS50110"/>
    </source>
</evidence>
<dbReference type="SUPFAM" id="SSF52172">
    <property type="entry name" value="CheY-like"/>
    <property type="match status" value="1"/>
</dbReference>
<keyword evidence="1 2" id="KW-0597">Phosphoprotein</keyword>
<evidence type="ECO:0000313" key="5">
    <source>
        <dbReference type="Proteomes" id="UP000033423"/>
    </source>
</evidence>
<dbReference type="Gene3D" id="3.40.50.2300">
    <property type="match status" value="1"/>
</dbReference>
<keyword evidence="5" id="KW-1185">Reference proteome</keyword>
<dbReference type="PANTHER" id="PTHR44591:SF25">
    <property type="entry name" value="CHEMOTAXIS TWO-COMPONENT RESPONSE REGULATOR"/>
    <property type="match status" value="1"/>
</dbReference>
<dbReference type="InterPro" id="IPR011006">
    <property type="entry name" value="CheY-like_superfamily"/>
</dbReference>
<comment type="caution">
    <text evidence="4">The sequence shown here is derived from an EMBL/GenBank/DDBJ whole genome shotgun (WGS) entry which is preliminary data.</text>
</comment>
<dbReference type="GO" id="GO:0000160">
    <property type="term" value="P:phosphorelay signal transduction system"/>
    <property type="evidence" value="ECO:0007669"/>
    <property type="project" value="InterPro"/>
</dbReference>
<dbReference type="Pfam" id="PF00072">
    <property type="entry name" value="Response_reg"/>
    <property type="match status" value="1"/>
</dbReference>
<evidence type="ECO:0000256" key="2">
    <source>
        <dbReference type="PROSITE-ProRule" id="PRU00169"/>
    </source>
</evidence>
<dbReference type="EMBL" id="LACI01002329">
    <property type="protein sequence ID" value="KJU82405.1"/>
    <property type="molecule type" value="Genomic_DNA"/>
</dbReference>
<dbReference type="PROSITE" id="PS50110">
    <property type="entry name" value="RESPONSE_REGULATORY"/>
    <property type="match status" value="1"/>
</dbReference>
<dbReference type="InterPro" id="IPR001789">
    <property type="entry name" value="Sig_transdc_resp-reg_receiver"/>
</dbReference>
<dbReference type="Proteomes" id="UP000033423">
    <property type="component" value="Unassembled WGS sequence"/>
</dbReference>
<feature type="domain" description="Response regulatory" evidence="3">
    <location>
        <begin position="4"/>
        <end position="120"/>
    </location>
</feature>
<organism evidence="4 5">
    <name type="scientific">Candidatus Magnetobacterium bavaricum</name>
    <dbReference type="NCBI Taxonomy" id="29290"/>
    <lineage>
        <taxon>Bacteria</taxon>
        <taxon>Pseudomonadati</taxon>
        <taxon>Nitrospirota</taxon>
        <taxon>Thermodesulfovibrionia</taxon>
        <taxon>Thermodesulfovibrionales</taxon>
        <taxon>Candidatus Magnetobacteriaceae</taxon>
        <taxon>Candidatus Magnetobacterium</taxon>
    </lineage>
</organism>
<name>A0A0F3GKG0_9BACT</name>
<dbReference type="AlphaFoldDB" id="A0A0F3GKG0"/>
<protein>
    <submittedName>
        <fullName evidence="4">Chemotaxis protein CheY</fullName>
    </submittedName>
</protein>
<sequence length="122" mass="13314">MKKTILIADDSPSIRQVVKMALTEAGYNVVEAADGVEALSRIDETTVHMVLVDLNMPKIDGLDVIRGIRANPAHKFVPIVMITTESSVSKRQEGRACGATGWIIKPFKQEQLLSVIKKLISG</sequence>
<proteinExistence type="predicted"/>
<gene>
    <name evidence="4" type="ORF">MBAV_005398</name>
</gene>
<evidence type="ECO:0000256" key="1">
    <source>
        <dbReference type="ARBA" id="ARBA00022553"/>
    </source>
</evidence>
<evidence type="ECO:0000313" key="4">
    <source>
        <dbReference type="EMBL" id="KJU82405.1"/>
    </source>
</evidence>
<accession>A0A0F3GKG0</accession>
<dbReference type="InterPro" id="IPR050595">
    <property type="entry name" value="Bact_response_regulator"/>
</dbReference>
<feature type="modified residue" description="4-aspartylphosphate" evidence="2">
    <location>
        <position position="53"/>
    </location>
</feature>
<dbReference type="PATRIC" id="fig|29290.4.peg.7142"/>